<dbReference type="AlphaFoldDB" id="A0A377UVL1"/>
<dbReference type="PANTHER" id="PTHR34294:SF12">
    <property type="entry name" value="SUGAR-BINDING TRANSCRIPTIONAL REGULATOR"/>
    <property type="match status" value="1"/>
</dbReference>
<protein>
    <submittedName>
        <fullName evidence="6">Putative sugar-binding region</fullName>
    </submittedName>
</protein>
<gene>
    <name evidence="6" type="primary">deoR_1</name>
    <name evidence="6" type="ORF">NCTC13443_02387</name>
</gene>
<evidence type="ECO:0000313" key="6">
    <source>
        <dbReference type="EMBL" id="STT02055.1"/>
    </source>
</evidence>
<dbReference type="Gene3D" id="3.40.50.1360">
    <property type="match status" value="1"/>
</dbReference>
<keyword evidence="2" id="KW-0805">Transcription regulation</keyword>
<evidence type="ECO:0000259" key="5">
    <source>
        <dbReference type="Pfam" id="PF04198"/>
    </source>
</evidence>
<evidence type="ECO:0000256" key="2">
    <source>
        <dbReference type="ARBA" id="ARBA00023015"/>
    </source>
</evidence>
<organism evidence="6 7">
    <name type="scientific">Klebsiella pneumoniae</name>
    <dbReference type="NCBI Taxonomy" id="573"/>
    <lineage>
        <taxon>Bacteria</taxon>
        <taxon>Pseudomonadati</taxon>
        <taxon>Pseudomonadota</taxon>
        <taxon>Gammaproteobacteria</taxon>
        <taxon>Enterobacterales</taxon>
        <taxon>Enterobacteriaceae</taxon>
        <taxon>Klebsiella/Raoultella group</taxon>
        <taxon>Klebsiella</taxon>
        <taxon>Klebsiella pneumoniae complex</taxon>
    </lineage>
</organism>
<evidence type="ECO:0000256" key="3">
    <source>
        <dbReference type="ARBA" id="ARBA00023125"/>
    </source>
</evidence>
<evidence type="ECO:0000256" key="4">
    <source>
        <dbReference type="ARBA" id="ARBA00023163"/>
    </source>
</evidence>
<keyword evidence="4" id="KW-0804">Transcription</keyword>
<evidence type="ECO:0000256" key="1">
    <source>
        <dbReference type="ARBA" id="ARBA00010466"/>
    </source>
</evidence>
<keyword evidence="3" id="KW-0238">DNA-binding</keyword>
<dbReference type="InterPro" id="IPR007324">
    <property type="entry name" value="Sugar-bd_dom_put"/>
</dbReference>
<dbReference type="PANTHER" id="PTHR34294">
    <property type="entry name" value="TRANSCRIPTIONAL REGULATOR-RELATED"/>
    <property type="match status" value="1"/>
</dbReference>
<comment type="similarity">
    <text evidence="1">Belongs to the SorC transcriptional regulatory family.</text>
</comment>
<proteinExistence type="inferred from homology"/>
<dbReference type="InterPro" id="IPR051054">
    <property type="entry name" value="SorC_transcr_regulators"/>
</dbReference>
<evidence type="ECO:0000313" key="7">
    <source>
        <dbReference type="Proteomes" id="UP000255518"/>
    </source>
</evidence>
<name>A0A377UVL1_KLEPN</name>
<dbReference type="InterPro" id="IPR037171">
    <property type="entry name" value="NagB/RpiA_transferase-like"/>
</dbReference>
<sequence>MGDICLHYYNAAGKPVLSQDEDPVIGMELDQIRRCPQVIALAGGVDKENAIRGALQGDYIDVLITDFPTARALIKG</sequence>
<accession>A0A377UVL1</accession>
<dbReference type="EMBL" id="UGKT01000001">
    <property type="protein sequence ID" value="STT02055.1"/>
    <property type="molecule type" value="Genomic_DNA"/>
</dbReference>
<dbReference type="GO" id="GO:0003677">
    <property type="term" value="F:DNA binding"/>
    <property type="evidence" value="ECO:0007669"/>
    <property type="project" value="UniProtKB-KW"/>
</dbReference>
<dbReference type="SUPFAM" id="SSF100950">
    <property type="entry name" value="NagB/RpiA/CoA transferase-like"/>
    <property type="match status" value="1"/>
</dbReference>
<dbReference type="GO" id="GO:0030246">
    <property type="term" value="F:carbohydrate binding"/>
    <property type="evidence" value="ECO:0007669"/>
    <property type="project" value="InterPro"/>
</dbReference>
<feature type="domain" description="Sugar-binding" evidence="5">
    <location>
        <begin position="2"/>
        <end position="75"/>
    </location>
</feature>
<dbReference type="Pfam" id="PF04198">
    <property type="entry name" value="Sugar-bind"/>
    <property type="match status" value="1"/>
</dbReference>
<reference evidence="6 7" key="1">
    <citation type="submission" date="2018-06" db="EMBL/GenBank/DDBJ databases">
        <authorList>
            <consortium name="Pathogen Informatics"/>
            <person name="Doyle S."/>
        </authorList>
    </citation>
    <scope>NUCLEOTIDE SEQUENCE [LARGE SCALE GENOMIC DNA]</scope>
    <source>
        <strain evidence="6 7">NCTC13443</strain>
    </source>
</reference>
<dbReference type="Proteomes" id="UP000255518">
    <property type="component" value="Unassembled WGS sequence"/>
</dbReference>